<dbReference type="InterPro" id="IPR041290">
    <property type="entry name" value="Tli4_C"/>
</dbReference>
<evidence type="ECO:0000313" key="3">
    <source>
        <dbReference type="Proteomes" id="UP000278085"/>
    </source>
</evidence>
<sequence length="427" mass="46451">MSAQTPRLQALFENTRTVCFGRFLMQVPAAATVVYGPAEADTPIRRLPGEGARVTDHLARRLADIENERDFLLKDDIPKLPLFGKVLDGAVPGQKIVFGSKNQVGYTIDSYVPVGDDLFVQHLNSVLPQHDRIATINRIASHLRLRAGDEVPAEPGSCIDGGFIPLDQKFERVTVGIRLKEFPDVHFSVEVHKNQERLAESGSLELLREQAKNDAAQRGLGALYARIQILRRQTRQLGAWSGPDIASRTPAHGNETEAHEFRFQSLGAVNDPLQPLLDVRLDSGVKDDRKASVKPSITDEEAIALWDGLIGSIRIRPGGVAKPATAAARARVPLASLAATGNPCPETGWWQCSESGRVDGGTRRHFIAGEPLPPAVFLGEPRLWHKLGASLPTHTAATIWQLVAYGAPDNTTAHQAIRGSDEGEPHA</sequence>
<evidence type="ECO:0000313" key="2">
    <source>
        <dbReference type="EMBL" id="RSZ56874.1"/>
    </source>
</evidence>
<dbReference type="AlphaFoldDB" id="A0A430HH59"/>
<dbReference type="Proteomes" id="UP000278085">
    <property type="component" value="Unassembled WGS sequence"/>
</dbReference>
<evidence type="ECO:0000259" key="1">
    <source>
        <dbReference type="Pfam" id="PF18426"/>
    </source>
</evidence>
<accession>A0A430HH59</accession>
<organism evidence="2 3">
    <name type="scientific">Massilia atriviolacea</name>
    <dbReference type="NCBI Taxonomy" id="2495579"/>
    <lineage>
        <taxon>Bacteria</taxon>
        <taxon>Pseudomonadati</taxon>
        <taxon>Pseudomonadota</taxon>
        <taxon>Betaproteobacteria</taxon>
        <taxon>Burkholderiales</taxon>
        <taxon>Oxalobacteraceae</taxon>
        <taxon>Telluria group</taxon>
        <taxon>Massilia</taxon>
    </lineage>
</organism>
<keyword evidence="3" id="KW-1185">Reference proteome</keyword>
<comment type="caution">
    <text evidence="2">The sequence shown here is derived from an EMBL/GenBank/DDBJ whole genome shotgun (WGS) entry which is preliminary data.</text>
</comment>
<dbReference type="RefSeq" id="WP_126076030.1">
    <property type="nucleotide sequence ID" value="NZ_CP051166.1"/>
</dbReference>
<gene>
    <name evidence="2" type="ORF">EJB06_21275</name>
</gene>
<feature type="domain" description="Tle cognate immunity protein 4 C-terminal" evidence="1">
    <location>
        <begin position="150"/>
        <end position="318"/>
    </location>
</feature>
<dbReference type="EMBL" id="RXLQ01000012">
    <property type="protein sequence ID" value="RSZ56874.1"/>
    <property type="molecule type" value="Genomic_DNA"/>
</dbReference>
<dbReference type="OrthoDB" id="8722129at2"/>
<name>A0A430HH59_9BURK</name>
<reference evidence="2 3" key="1">
    <citation type="submission" date="2018-12" db="EMBL/GenBank/DDBJ databases">
        <authorList>
            <person name="Yang E."/>
        </authorList>
    </citation>
    <scope>NUCLEOTIDE SEQUENCE [LARGE SCALE GENOMIC DNA]</scope>
    <source>
        <strain evidence="2 3">SOD</strain>
    </source>
</reference>
<protein>
    <recommendedName>
        <fullName evidence="1">Tle cognate immunity protein 4 C-terminal domain-containing protein</fullName>
    </recommendedName>
</protein>
<dbReference type="Pfam" id="PF18426">
    <property type="entry name" value="Tli4_C"/>
    <property type="match status" value="1"/>
</dbReference>
<proteinExistence type="predicted"/>